<gene>
    <name evidence="2" type="ORF">GCM10022246_24470</name>
</gene>
<dbReference type="RefSeq" id="WP_344767394.1">
    <property type="nucleotide sequence ID" value="NZ_BAABAK010000011.1"/>
</dbReference>
<name>A0ABP7PTP7_9SPHI</name>
<reference evidence="3" key="1">
    <citation type="journal article" date="2019" name="Int. J. Syst. Evol. Microbiol.">
        <title>The Global Catalogue of Microorganisms (GCM) 10K type strain sequencing project: providing services to taxonomists for standard genome sequencing and annotation.</title>
        <authorList>
            <consortium name="The Broad Institute Genomics Platform"/>
            <consortium name="The Broad Institute Genome Sequencing Center for Infectious Disease"/>
            <person name="Wu L."/>
            <person name="Ma J."/>
        </authorList>
    </citation>
    <scope>NUCLEOTIDE SEQUENCE [LARGE SCALE GENOMIC DNA]</scope>
    <source>
        <strain evidence="3">JCM 17338</strain>
    </source>
</reference>
<dbReference type="EMBL" id="BAABAK010000011">
    <property type="protein sequence ID" value="GAA3971076.1"/>
    <property type="molecule type" value="Genomic_DNA"/>
</dbReference>
<feature type="region of interest" description="Disordered" evidence="1">
    <location>
        <begin position="1"/>
        <end position="55"/>
    </location>
</feature>
<feature type="compositionally biased region" description="Basic and acidic residues" evidence="1">
    <location>
        <begin position="33"/>
        <end position="43"/>
    </location>
</feature>
<dbReference type="Proteomes" id="UP001501081">
    <property type="component" value="Unassembled WGS sequence"/>
</dbReference>
<evidence type="ECO:0000313" key="2">
    <source>
        <dbReference type="EMBL" id="GAA3971076.1"/>
    </source>
</evidence>
<feature type="compositionally biased region" description="Basic and acidic residues" evidence="1">
    <location>
        <begin position="1"/>
        <end position="19"/>
    </location>
</feature>
<sequence length="55" mass="6231">MNKGKQHTEDNKENKKEVNNESVDSDNSSANKSKPEDKNRPNDEAEFENPDDDPA</sequence>
<organism evidence="2 3">
    <name type="scientific">Pedobacter ginsengiterrae</name>
    <dbReference type="NCBI Taxonomy" id="871696"/>
    <lineage>
        <taxon>Bacteria</taxon>
        <taxon>Pseudomonadati</taxon>
        <taxon>Bacteroidota</taxon>
        <taxon>Sphingobacteriia</taxon>
        <taxon>Sphingobacteriales</taxon>
        <taxon>Sphingobacteriaceae</taxon>
        <taxon>Pedobacter</taxon>
    </lineage>
</organism>
<feature type="compositionally biased region" description="Low complexity" evidence="1">
    <location>
        <begin position="20"/>
        <end position="31"/>
    </location>
</feature>
<feature type="compositionally biased region" description="Acidic residues" evidence="1">
    <location>
        <begin position="44"/>
        <end position="55"/>
    </location>
</feature>
<comment type="caution">
    <text evidence="2">The sequence shown here is derived from an EMBL/GenBank/DDBJ whole genome shotgun (WGS) entry which is preliminary data.</text>
</comment>
<accession>A0ABP7PTP7</accession>
<evidence type="ECO:0000313" key="3">
    <source>
        <dbReference type="Proteomes" id="UP001501081"/>
    </source>
</evidence>
<evidence type="ECO:0000256" key="1">
    <source>
        <dbReference type="SAM" id="MobiDB-lite"/>
    </source>
</evidence>
<proteinExistence type="predicted"/>
<protein>
    <submittedName>
        <fullName evidence="2">Uncharacterized protein</fullName>
    </submittedName>
</protein>
<keyword evidence="3" id="KW-1185">Reference proteome</keyword>